<name>A0ACC1QZZ5_9HYPO</name>
<evidence type="ECO:0000313" key="2">
    <source>
        <dbReference type="Proteomes" id="UP001148737"/>
    </source>
</evidence>
<dbReference type="Proteomes" id="UP001148737">
    <property type="component" value="Unassembled WGS sequence"/>
</dbReference>
<proteinExistence type="predicted"/>
<reference evidence="1" key="1">
    <citation type="submission" date="2022-07" db="EMBL/GenBank/DDBJ databases">
        <title>Genome Sequence of Lecanicillium saksenae.</title>
        <authorList>
            <person name="Buettner E."/>
        </authorList>
    </citation>
    <scope>NUCLEOTIDE SEQUENCE</scope>
    <source>
        <strain evidence="1">VT-O1</strain>
    </source>
</reference>
<protein>
    <submittedName>
        <fullName evidence="1">Uncharacterized protein</fullName>
    </submittedName>
</protein>
<keyword evidence="2" id="KW-1185">Reference proteome</keyword>
<dbReference type="EMBL" id="JANAKD010000288">
    <property type="protein sequence ID" value="KAJ3495384.1"/>
    <property type="molecule type" value="Genomic_DNA"/>
</dbReference>
<evidence type="ECO:0000313" key="1">
    <source>
        <dbReference type="EMBL" id="KAJ3495384.1"/>
    </source>
</evidence>
<sequence length="545" mass="60622">MPKDQEAGGQRLSERWPQQRSYSSDCYIQPYTFPQIHKSAYSMSSSLLRPDPALAVAADATDGVDTEPVPLRTRQKRKKAWAARARTGCLTCRARHVKCGEEKPSCRRCTRGGHFCRGYDFLSSYHGRLKHSASGNAGFSGHTYAYEQLSSAQSVSTRMLIEAEPPDWDLMQAYRYLPNAPPLRAVEDRIPAYVISAAIGAQLSKLSKNIGRLLRPGEERHLAPLWAKYSRYLLEIVEIANICMRGKKYRGQDRSFSAIYYLMQLEVGIRSSLWLSHLKGAVAYAKHIGGPDAVAKLPASTSVWFCHILSATIVGNTMVPISEQILDHASYSNMQLRAILSARFDEATTLPIEVLIFLVRITKIRHDLAVGAGTPAVISTVRLLYAELELTESFTWAGTTLRNGSIHFEFLGLIYKIASQLYAILTLPSWVTAPWSSLHPDASCGNGGPYKSLRQMNQDLLFKLLREADPTIGHSLFEWVLVVAGVAAQHGPIEDQEFVTSSLSGASRCPAASNAILLCRQKLHDFWRRGKGGWDDCFDEPVACW</sequence>
<comment type="caution">
    <text evidence="1">The sequence shown here is derived from an EMBL/GenBank/DDBJ whole genome shotgun (WGS) entry which is preliminary data.</text>
</comment>
<accession>A0ACC1QZZ5</accession>
<organism evidence="1 2">
    <name type="scientific">Lecanicillium saksenae</name>
    <dbReference type="NCBI Taxonomy" id="468837"/>
    <lineage>
        <taxon>Eukaryota</taxon>
        <taxon>Fungi</taxon>
        <taxon>Dikarya</taxon>
        <taxon>Ascomycota</taxon>
        <taxon>Pezizomycotina</taxon>
        <taxon>Sordariomycetes</taxon>
        <taxon>Hypocreomycetidae</taxon>
        <taxon>Hypocreales</taxon>
        <taxon>Cordycipitaceae</taxon>
        <taxon>Lecanicillium</taxon>
    </lineage>
</organism>
<gene>
    <name evidence="1" type="ORF">NLG97_g3440</name>
</gene>